<dbReference type="PROSITE" id="PS50893">
    <property type="entry name" value="ABC_TRANSPORTER_2"/>
    <property type="match status" value="1"/>
</dbReference>
<name>U1MY42_9EURY</name>
<gene>
    <name evidence="8" type="ORF">J07HQW2_01844</name>
</gene>
<dbReference type="EMBL" id="KE356561">
    <property type="protein sequence ID" value="ERG95389.1"/>
    <property type="molecule type" value="Genomic_DNA"/>
</dbReference>
<dbReference type="GO" id="GO:0005524">
    <property type="term" value="F:ATP binding"/>
    <property type="evidence" value="ECO:0007669"/>
    <property type="project" value="UniProtKB-KW"/>
</dbReference>
<dbReference type="RefSeq" id="WP_021054866.1">
    <property type="nucleotide sequence ID" value="NZ_KE356561.1"/>
</dbReference>
<evidence type="ECO:0000256" key="4">
    <source>
        <dbReference type="ARBA" id="ARBA00022840"/>
    </source>
</evidence>
<dbReference type="InterPro" id="IPR003593">
    <property type="entry name" value="AAA+_ATPase"/>
</dbReference>
<comment type="similarity">
    <text evidence="1">Belongs to the ABC transporter superfamily.</text>
</comment>
<dbReference type="Gene3D" id="3.40.50.300">
    <property type="entry name" value="P-loop containing nucleotide triphosphate hydrolases"/>
    <property type="match status" value="1"/>
</dbReference>
<dbReference type="Pfam" id="PF00005">
    <property type="entry name" value="ABC_tran"/>
    <property type="match status" value="1"/>
</dbReference>
<dbReference type="GO" id="GO:0016887">
    <property type="term" value="F:ATP hydrolysis activity"/>
    <property type="evidence" value="ECO:0007669"/>
    <property type="project" value="InterPro"/>
</dbReference>
<evidence type="ECO:0000313" key="9">
    <source>
        <dbReference type="Proteomes" id="UP000030710"/>
    </source>
</evidence>
<sequence>MSTESNLSARSDPQSNDTPLLEMRDVVAGYGNTTVLHDINIGVEDGQIACLIGPNGSGKSTLMKSIYGFADVKAGTITLNDKNITGRSPQENLTAGMSYVLQDASVFPGMTVHENMLMGGYVFNDDDRAARRAEELYDEFRILGDIRNQNAGTLSGGQRRLLELARALMVDPEIMMLDEPSIGLEPRFIEDVFDRIKQLNDLGTTILLVEQNAQKGLSVADRGFVLASGEIKFTGTGTELLNNNDIGRLYLGG</sequence>
<dbReference type="PROSITE" id="PS00211">
    <property type="entry name" value="ABC_TRANSPORTER_1"/>
    <property type="match status" value="1"/>
</dbReference>
<dbReference type="SMART" id="SM00382">
    <property type="entry name" value="AAA"/>
    <property type="match status" value="1"/>
</dbReference>
<reference evidence="8 9" key="1">
    <citation type="journal article" date="2013" name="PLoS ONE">
        <title>Assembly-driven community genomics of a hypersaline microbial ecosystem.</title>
        <authorList>
            <person name="Podell S."/>
            <person name="Ugalde J.A."/>
            <person name="Narasingarao P."/>
            <person name="Banfield J.F."/>
            <person name="Heidelberg K.B."/>
            <person name="Allen E.E."/>
        </authorList>
    </citation>
    <scope>NUCLEOTIDE SEQUENCE [LARGE SCALE GENOMIC DNA]</scope>
    <source>
        <strain evidence="9">J07HQW2</strain>
    </source>
</reference>
<dbReference type="SUPFAM" id="SSF52540">
    <property type="entry name" value="P-loop containing nucleoside triphosphate hydrolases"/>
    <property type="match status" value="1"/>
</dbReference>
<evidence type="ECO:0000256" key="2">
    <source>
        <dbReference type="ARBA" id="ARBA00022448"/>
    </source>
</evidence>
<evidence type="ECO:0000259" key="7">
    <source>
        <dbReference type="PROSITE" id="PS50893"/>
    </source>
</evidence>
<keyword evidence="4" id="KW-0067">ATP-binding</keyword>
<feature type="domain" description="ABC transporter" evidence="7">
    <location>
        <begin position="21"/>
        <end position="253"/>
    </location>
</feature>
<dbReference type="CDD" id="cd03224">
    <property type="entry name" value="ABC_TM1139_LivF_branched"/>
    <property type="match status" value="1"/>
</dbReference>
<evidence type="ECO:0000256" key="6">
    <source>
        <dbReference type="SAM" id="MobiDB-lite"/>
    </source>
</evidence>
<dbReference type="AlphaFoldDB" id="U1MY42"/>
<keyword evidence="5" id="KW-0029">Amino-acid transport</keyword>
<dbReference type="STRING" id="1238425.J07HQW2_01844"/>
<dbReference type="PANTHER" id="PTHR43820:SF7">
    <property type="entry name" value="BRANCHED-CHAIN AMINO ACID TRANSPORT ATP-BINDING PROTEIN LIVF-RELATED"/>
    <property type="match status" value="1"/>
</dbReference>
<keyword evidence="2" id="KW-0813">Transport</keyword>
<dbReference type="Proteomes" id="UP000030710">
    <property type="component" value="Unassembled WGS sequence"/>
</dbReference>
<evidence type="ECO:0000256" key="5">
    <source>
        <dbReference type="ARBA" id="ARBA00022970"/>
    </source>
</evidence>
<feature type="region of interest" description="Disordered" evidence="6">
    <location>
        <begin position="1"/>
        <end position="20"/>
    </location>
</feature>
<dbReference type="InterPro" id="IPR052156">
    <property type="entry name" value="BCAA_Transport_ATP-bd_LivF"/>
</dbReference>
<dbReference type="PANTHER" id="PTHR43820">
    <property type="entry name" value="HIGH-AFFINITY BRANCHED-CHAIN AMINO ACID TRANSPORT ATP-BINDING PROTEIN LIVF"/>
    <property type="match status" value="1"/>
</dbReference>
<evidence type="ECO:0000256" key="1">
    <source>
        <dbReference type="ARBA" id="ARBA00005417"/>
    </source>
</evidence>
<evidence type="ECO:0000313" key="8">
    <source>
        <dbReference type="EMBL" id="ERG95389.1"/>
    </source>
</evidence>
<dbReference type="GO" id="GO:0015658">
    <property type="term" value="F:branched-chain amino acid transmembrane transporter activity"/>
    <property type="evidence" value="ECO:0007669"/>
    <property type="project" value="TreeGrafter"/>
</dbReference>
<dbReference type="HOGENOM" id="CLU_000604_1_2_2"/>
<dbReference type="InterPro" id="IPR003439">
    <property type="entry name" value="ABC_transporter-like_ATP-bd"/>
</dbReference>
<dbReference type="eggNOG" id="arCOG00924">
    <property type="taxonomic scope" value="Archaea"/>
</dbReference>
<dbReference type="InterPro" id="IPR017871">
    <property type="entry name" value="ABC_transporter-like_CS"/>
</dbReference>
<proteinExistence type="inferred from homology"/>
<feature type="compositionally biased region" description="Polar residues" evidence="6">
    <location>
        <begin position="1"/>
        <end position="18"/>
    </location>
</feature>
<dbReference type="GO" id="GO:0015807">
    <property type="term" value="P:L-amino acid transport"/>
    <property type="evidence" value="ECO:0007669"/>
    <property type="project" value="TreeGrafter"/>
</dbReference>
<evidence type="ECO:0000256" key="3">
    <source>
        <dbReference type="ARBA" id="ARBA00022741"/>
    </source>
</evidence>
<protein>
    <submittedName>
        <fullName evidence="8">ABC-type branched-chain amino acid transport system, ATPase component</fullName>
    </submittedName>
</protein>
<dbReference type="InterPro" id="IPR027417">
    <property type="entry name" value="P-loop_NTPase"/>
</dbReference>
<organism evidence="8 9">
    <name type="scientific">Haloquadratum walsbyi J07HQW2</name>
    <dbReference type="NCBI Taxonomy" id="1238425"/>
    <lineage>
        <taxon>Archaea</taxon>
        <taxon>Methanobacteriati</taxon>
        <taxon>Methanobacteriota</taxon>
        <taxon>Stenosarchaea group</taxon>
        <taxon>Halobacteria</taxon>
        <taxon>Halobacteriales</taxon>
        <taxon>Haloferacaceae</taxon>
        <taxon>Haloquadratum</taxon>
    </lineage>
</organism>
<accession>U1MY42</accession>
<keyword evidence="3" id="KW-0547">Nucleotide-binding</keyword>